<evidence type="ECO:0000313" key="2">
    <source>
        <dbReference type="Proteomes" id="UP001569428"/>
    </source>
</evidence>
<organism evidence="1 2">
    <name type="scientific">Microbulbifer epialgicus</name>
    <dbReference type="NCBI Taxonomy" id="393907"/>
    <lineage>
        <taxon>Bacteria</taxon>
        <taxon>Pseudomonadati</taxon>
        <taxon>Pseudomonadota</taxon>
        <taxon>Gammaproteobacteria</taxon>
        <taxon>Cellvibrionales</taxon>
        <taxon>Microbulbiferaceae</taxon>
        <taxon>Microbulbifer</taxon>
    </lineage>
</organism>
<keyword evidence="2" id="KW-1185">Reference proteome</keyword>
<reference evidence="1 2" key="1">
    <citation type="submission" date="2024-08" db="EMBL/GenBank/DDBJ databases">
        <authorList>
            <person name="Ishaq N."/>
        </authorList>
    </citation>
    <scope>NUCLEOTIDE SEQUENCE [LARGE SCALE GENOMIC DNA]</scope>
    <source>
        <strain evidence="1 2">DSM 18651</strain>
    </source>
</reference>
<dbReference type="Pfam" id="PF11351">
    <property type="entry name" value="GTA_holin_3TM"/>
    <property type="match status" value="1"/>
</dbReference>
<accession>A0ABV4P714</accession>
<name>A0ABV4P714_9GAMM</name>
<protein>
    <submittedName>
        <fullName evidence="1">3TM-type holin</fullName>
    </submittedName>
</protein>
<comment type="caution">
    <text evidence="1">The sequence shown here is derived from an EMBL/GenBank/DDBJ whole genome shotgun (WGS) entry which is preliminary data.</text>
</comment>
<gene>
    <name evidence="1" type="ORF">ACCI49_24480</name>
</gene>
<dbReference type="EMBL" id="JBGMEK010000203">
    <property type="protein sequence ID" value="MFA0814027.1"/>
    <property type="molecule type" value="Genomic_DNA"/>
</dbReference>
<dbReference type="InterPro" id="IPR021497">
    <property type="entry name" value="GTA_holin_3TM"/>
</dbReference>
<sequence length="148" mass="16736">MCIKLRASVSALQYGVTDDLCYLHHFRPFGKVIDNAFPDKTEANRLKAEVNAKLITMDLEELKLATQVISTEAKGDSWIQRNWRPLTMPTFVGLIVAHWLGWTAPNLDKEQTLALLEIVKIGLGGFVVGRSAENAIKTWKQSWLSRIR</sequence>
<dbReference type="RefSeq" id="WP_371841870.1">
    <property type="nucleotide sequence ID" value="NZ_JBGMEK010000203.1"/>
</dbReference>
<dbReference type="Proteomes" id="UP001569428">
    <property type="component" value="Unassembled WGS sequence"/>
</dbReference>
<proteinExistence type="predicted"/>
<evidence type="ECO:0000313" key="1">
    <source>
        <dbReference type="EMBL" id="MFA0814027.1"/>
    </source>
</evidence>